<dbReference type="GO" id="GO:0005737">
    <property type="term" value="C:cytoplasm"/>
    <property type="evidence" value="ECO:0007669"/>
    <property type="project" value="TreeGrafter"/>
</dbReference>
<proteinExistence type="predicted"/>
<dbReference type="Pfam" id="PF17871">
    <property type="entry name" value="AAA_lid_9"/>
    <property type="match status" value="1"/>
</dbReference>
<feature type="domain" description="AAA+ ATPase" evidence="6">
    <location>
        <begin position="488"/>
        <end position="650"/>
    </location>
</feature>
<dbReference type="InterPro" id="IPR001270">
    <property type="entry name" value="ClpA/B"/>
</dbReference>
<keyword evidence="2" id="KW-0547">Nucleotide-binding</keyword>
<dbReference type="GO" id="GO:0016887">
    <property type="term" value="F:ATP hydrolysis activity"/>
    <property type="evidence" value="ECO:0007669"/>
    <property type="project" value="InterPro"/>
</dbReference>
<sequence>MQQQQQQMQGGGMPGQEEELSAIERFCTDVTDEAKKGLLDPLVGRDDELRRAIHVLSRRTKNNPILLGQSGVGKTAIVEGLAQRIATGDVPLSLRNAKLLELDLGAVGAGCQMPGEFEERLSMVVQEVVDEAENQPVIVFIDDIHNLIPPPPNGNNGSAILKPALGRGLLRCIGCTSVDKFKKSIETDAALERRFQQIPVEEPDVDFTVSILRGLRPRYEQHHNIAISEGALLSAAQLSARYVSGRQLPDKAIDLLDEAAAAVRMNKSSKPEALDVCDRKIKQLQKERNQLLLKQRSENAKAGQNNIAAAELQKLAAQLHDEKKKRKELQKKVTSEMTCMNAYRQAQAQLAYTVRKIQNANAKVQLASAADAPDEYKAQLANCKSDLAKLEAEKERVEDEVKKAEGEVLSLQGGGVMLREEVTDADVATVVSRWTGVPVAKLVSSEKQKLLQLESELHERVIGQEEAVTCVAEAVQRSRADLADPNGPVASFMFLGPTGVGKTELAKALASYLFNSDQALVRLDMSEYMEKHSVARLIGAPPGYIGYDEGGMLTDAVRQKPYSVVLFDEIEKAHVDVFNVLLQLLDEGHVTDTQGRNVSFRNCLIIMTSNLGSDEMNYQNKRRGRGNVKDAVMQHVRSHFRPEFINRIDEFICFESLNHSQIEEIVQLQLKNLSNRVDGQRMAIEYDKSAVEYLAREGYDPQYGARPVKRAIQKQLLQNLSTEILKGKFNEDDTILVTADRHGLCLANGQKIVRKIYDITEASDDDEDEL</sequence>
<dbReference type="SMART" id="SM00382">
    <property type="entry name" value="AAA"/>
    <property type="match status" value="2"/>
</dbReference>
<dbReference type="InterPro" id="IPR019489">
    <property type="entry name" value="Clp_ATPase_C"/>
</dbReference>
<dbReference type="OrthoDB" id="47330at2759"/>
<keyword evidence="3" id="KW-0067">ATP-binding</keyword>
<reference evidence="8 9" key="1">
    <citation type="submission" date="2011-10" db="EMBL/GenBank/DDBJ databases">
        <authorList>
            <person name="Genoscope - CEA"/>
        </authorList>
    </citation>
    <scope>NUCLEOTIDE SEQUENCE [LARGE SCALE GENOMIC DNA]</scope>
    <source>
        <strain evidence="8 9">RCC 1105</strain>
    </source>
</reference>
<name>K8E9G5_9CHLO</name>
<gene>
    <name evidence="8" type="ORF">Bathy01g00600</name>
</gene>
<feature type="coiled-coil region" evidence="5">
    <location>
        <begin position="380"/>
        <end position="414"/>
    </location>
</feature>
<evidence type="ECO:0000256" key="5">
    <source>
        <dbReference type="SAM" id="Coils"/>
    </source>
</evidence>
<evidence type="ECO:0000259" key="7">
    <source>
        <dbReference type="SMART" id="SM01086"/>
    </source>
</evidence>
<dbReference type="CDD" id="cd00009">
    <property type="entry name" value="AAA"/>
    <property type="match status" value="1"/>
</dbReference>
<dbReference type="Pfam" id="PF10431">
    <property type="entry name" value="ClpB_D2-small"/>
    <property type="match status" value="1"/>
</dbReference>
<evidence type="ECO:0000256" key="2">
    <source>
        <dbReference type="ARBA" id="ARBA00022741"/>
    </source>
</evidence>
<evidence type="ECO:0000256" key="4">
    <source>
        <dbReference type="ARBA" id="ARBA00023186"/>
    </source>
</evidence>
<dbReference type="Proteomes" id="UP000198341">
    <property type="component" value="Chromosome 1"/>
</dbReference>
<dbReference type="GO" id="GO:0005524">
    <property type="term" value="F:ATP binding"/>
    <property type="evidence" value="ECO:0007669"/>
    <property type="project" value="UniProtKB-KW"/>
</dbReference>
<evidence type="ECO:0000259" key="6">
    <source>
        <dbReference type="SMART" id="SM00382"/>
    </source>
</evidence>
<dbReference type="Pfam" id="PF00004">
    <property type="entry name" value="AAA"/>
    <property type="match status" value="1"/>
</dbReference>
<keyword evidence="9" id="KW-1185">Reference proteome</keyword>
<dbReference type="GeneID" id="19017796"/>
<accession>K8E9G5</accession>
<dbReference type="RefSeq" id="XP_007515385.1">
    <property type="nucleotide sequence ID" value="XM_007515323.1"/>
</dbReference>
<dbReference type="STRING" id="41875.K8E9G5"/>
<keyword evidence="5" id="KW-0175">Coiled coil</keyword>
<evidence type="ECO:0000313" key="9">
    <source>
        <dbReference type="Proteomes" id="UP000198341"/>
    </source>
</evidence>
<dbReference type="PANTHER" id="PTHR11638:SF18">
    <property type="entry name" value="HEAT SHOCK PROTEIN 104"/>
    <property type="match status" value="1"/>
</dbReference>
<dbReference type="EMBL" id="FO082278">
    <property type="protein sequence ID" value="CCO14264.1"/>
    <property type="molecule type" value="Genomic_DNA"/>
</dbReference>
<evidence type="ECO:0000256" key="3">
    <source>
        <dbReference type="ARBA" id="ARBA00022840"/>
    </source>
</evidence>
<dbReference type="SUPFAM" id="SSF52540">
    <property type="entry name" value="P-loop containing nucleoside triphosphate hydrolases"/>
    <property type="match status" value="2"/>
</dbReference>
<keyword evidence="1" id="KW-0677">Repeat</keyword>
<feature type="domain" description="AAA+ ATPase" evidence="6">
    <location>
        <begin position="60"/>
        <end position="204"/>
    </location>
</feature>
<dbReference type="Gene3D" id="1.10.8.60">
    <property type="match status" value="1"/>
</dbReference>
<protein>
    <submittedName>
        <fullName evidence="8">ATP-dependent chaperone ClpB</fullName>
    </submittedName>
</protein>
<dbReference type="FunFam" id="3.40.50.300:FF:000025">
    <property type="entry name" value="ATP-dependent Clp protease subunit"/>
    <property type="match status" value="1"/>
</dbReference>
<dbReference type="InterPro" id="IPR003593">
    <property type="entry name" value="AAA+_ATPase"/>
</dbReference>
<feature type="coiled-coil region" evidence="5">
    <location>
        <begin position="274"/>
        <end position="332"/>
    </location>
</feature>
<dbReference type="Gene3D" id="3.40.50.300">
    <property type="entry name" value="P-loop containing nucleotide triphosphate hydrolases"/>
    <property type="match status" value="3"/>
</dbReference>
<dbReference type="InterPro" id="IPR003959">
    <property type="entry name" value="ATPase_AAA_core"/>
</dbReference>
<dbReference type="GO" id="GO:0034605">
    <property type="term" value="P:cellular response to heat"/>
    <property type="evidence" value="ECO:0007669"/>
    <property type="project" value="TreeGrafter"/>
</dbReference>
<dbReference type="Pfam" id="PF07724">
    <property type="entry name" value="AAA_2"/>
    <property type="match status" value="1"/>
</dbReference>
<dbReference type="InterPro" id="IPR050130">
    <property type="entry name" value="ClpA_ClpB"/>
</dbReference>
<evidence type="ECO:0000256" key="1">
    <source>
        <dbReference type="ARBA" id="ARBA00022737"/>
    </source>
</evidence>
<dbReference type="PANTHER" id="PTHR11638">
    <property type="entry name" value="ATP-DEPENDENT CLP PROTEASE"/>
    <property type="match status" value="1"/>
</dbReference>
<evidence type="ECO:0000313" key="8">
    <source>
        <dbReference type="EMBL" id="CCO14264.1"/>
    </source>
</evidence>
<dbReference type="CDD" id="cd19499">
    <property type="entry name" value="RecA-like_ClpB_Hsp104-like"/>
    <property type="match status" value="1"/>
</dbReference>
<dbReference type="PROSITE" id="PS00871">
    <property type="entry name" value="CLPAB_2"/>
    <property type="match status" value="1"/>
</dbReference>
<dbReference type="KEGG" id="bpg:Bathy01g00600"/>
<keyword evidence="4" id="KW-0143">Chaperone</keyword>
<dbReference type="InterPro" id="IPR041546">
    <property type="entry name" value="ClpA/ClpB_AAA_lid"/>
</dbReference>
<dbReference type="AlphaFoldDB" id="K8E9G5"/>
<dbReference type="eggNOG" id="KOG1051">
    <property type="taxonomic scope" value="Eukaryota"/>
</dbReference>
<dbReference type="SMART" id="SM01086">
    <property type="entry name" value="ClpB_D2-small"/>
    <property type="match status" value="1"/>
</dbReference>
<dbReference type="InterPro" id="IPR027417">
    <property type="entry name" value="P-loop_NTPase"/>
</dbReference>
<organism evidence="8 9">
    <name type="scientific">Bathycoccus prasinos</name>
    <dbReference type="NCBI Taxonomy" id="41875"/>
    <lineage>
        <taxon>Eukaryota</taxon>
        <taxon>Viridiplantae</taxon>
        <taxon>Chlorophyta</taxon>
        <taxon>Mamiellophyceae</taxon>
        <taxon>Mamiellales</taxon>
        <taxon>Bathycoccaceae</taxon>
        <taxon>Bathycoccus</taxon>
    </lineage>
</organism>
<feature type="domain" description="Clp ATPase C-terminal" evidence="7">
    <location>
        <begin position="657"/>
        <end position="746"/>
    </location>
</feature>
<dbReference type="PRINTS" id="PR00300">
    <property type="entry name" value="CLPPROTEASEA"/>
</dbReference>
<dbReference type="InterPro" id="IPR028299">
    <property type="entry name" value="ClpA/B_CS2"/>
</dbReference>